<protein>
    <submittedName>
        <fullName evidence="1">Putative ORFan</fullName>
    </submittedName>
</protein>
<name>A0A6N1NN17_9VIRU</name>
<organism evidence="1">
    <name type="scientific">Tupanvirus deep ocean</name>
    <dbReference type="NCBI Taxonomy" id="2126984"/>
    <lineage>
        <taxon>Viruses</taxon>
        <taxon>Varidnaviria</taxon>
        <taxon>Bamfordvirae</taxon>
        <taxon>Nucleocytoviricota</taxon>
        <taxon>Megaviricetes</taxon>
        <taxon>Imitervirales</taxon>
        <taxon>Mimiviridae</taxon>
        <taxon>Megamimivirinae</taxon>
        <taxon>Tupanvirus</taxon>
        <taxon>Tupanvirus altamarinense</taxon>
    </lineage>
</organism>
<reference evidence="1" key="2">
    <citation type="journal article" date="2018" name="Nat. Commun.">
        <title>Tailed giant Tupanvirus possesses the most complete translational apparatus of the known virosphere.</title>
        <authorList>
            <person name="Abrahao J."/>
            <person name="Silva L."/>
            <person name="Silva L.S."/>
            <person name="Khalil J.Y.B."/>
            <person name="Rodrigues R."/>
            <person name="Arantes T."/>
            <person name="Assis F."/>
            <person name="Boratto P."/>
            <person name="Andrade M."/>
            <person name="Kroon E.G."/>
            <person name="Ribeiro B."/>
            <person name="Bergier I."/>
            <person name="Seligmann H."/>
            <person name="Ghigo E."/>
            <person name="Colson P."/>
            <person name="Levasseur A."/>
            <person name="Kroemer G."/>
            <person name="Raoult D."/>
            <person name="La Scola B."/>
        </authorList>
    </citation>
    <scope>NUCLEOTIDE SEQUENCE [LARGE SCALE GENOMIC DNA]</scope>
    <source>
        <strain evidence="1">Deep ocean</strain>
    </source>
</reference>
<dbReference type="GeneID" id="80516784"/>
<evidence type="ECO:0000313" key="1">
    <source>
        <dbReference type="EMBL" id="QKU33493.1"/>
    </source>
</evidence>
<dbReference type="EMBL" id="MF405918">
    <property type="protein sequence ID" value="QKU33493.1"/>
    <property type="molecule type" value="Genomic_DNA"/>
</dbReference>
<dbReference type="KEGG" id="vg:80516784"/>
<accession>A0A6N1NN17</accession>
<reference evidence="1" key="1">
    <citation type="submission" date="2017-06" db="EMBL/GenBank/DDBJ databases">
        <authorList>
            <person name="Assis F.L."/>
            <person name="Abrahao J.S."/>
            <person name="Silva L."/>
            <person name="Khalil J.B."/>
            <person name="Rodrigues R."/>
            <person name="Silva L.S."/>
            <person name="Boratto P."/>
            <person name="Andrade M."/>
            <person name="Kroon E.G."/>
            <person name="Ribeiro B."/>
            <person name="Bergier I."/>
            <person name="Seligmann H."/>
            <person name="Ghigo E."/>
            <person name="Colson P."/>
            <person name="Levasseur A."/>
            <person name="Raoult D."/>
            <person name="Scola B.L."/>
        </authorList>
    </citation>
    <scope>NUCLEOTIDE SEQUENCE</scope>
    <source>
        <strain evidence="1">Deep ocean</strain>
    </source>
</reference>
<proteinExistence type="predicted"/>
<dbReference type="RefSeq" id="YP_010780093.1">
    <property type="nucleotide sequence ID" value="NC_075038.1"/>
</dbReference>
<sequence>MTKKDYVFTFEVKKNNKKIIERLCYCHGDIYGCIYKSGAMNLIRSPFLVDMFLMITKNLSEKYNLHIVSDMESIVSLNLYLIIMGKETITNVIDINSCSTVWKLTKDDDTIIYDCKKVFKKYVDNVFRYPQHHVFLFSKEELDNLEKDKLNMLLQGMSYAIESPLDAIRIISERNQNHNKFA</sequence>